<organism evidence="1 2">
    <name type="scientific">Kribbella jiaozuonensis</name>
    <dbReference type="NCBI Taxonomy" id="2575441"/>
    <lineage>
        <taxon>Bacteria</taxon>
        <taxon>Bacillati</taxon>
        <taxon>Actinomycetota</taxon>
        <taxon>Actinomycetes</taxon>
        <taxon>Propionibacteriales</taxon>
        <taxon>Kribbellaceae</taxon>
        <taxon>Kribbella</taxon>
    </lineage>
</organism>
<accession>A0A4U3M348</accession>
<dbReference type="OrthoDB" id="3685339at2"/>
<reference evidence="1 2" key="1">
    <citation type="submission" date="2019-04" db="EMBL/GenBank/DDBJ databases">
        <title>Kribbella sp. NEAU-THZ 27 nov., a novel actinomycete isolated from soil.</title>
        <authorList>
            <person name="Duan L."/>
        </authorList>
    </citation>
    <scope>NUCLEOTIDE SEQUENCE [LARGE SCALE GENOMIC DNA]</scope>
    <source>
        <strain evidence="2">NEAU-THZ27</strain>
    </source>
</reference>
<evidence type="ECO:0000313" key="2">
    <source>
        <dbReference type="Proteomes" id="UP000305836"/>
    </source>
</evidence>
<dbReference type="RefSeq" id="WP_137253786.1">
    <property type="nucleotide sequence ID" value="NZ_JBHSPQ010000001.1"/>
</dbReference>
<dbReference type="EMBL" id="SZPZ01000001">
    <property type="protein sequence ID" value="TKK83101.1"/>
    <property type="molecule type" value="Genomic_DNA"/>
</dbReference>
<sequence length="218" mass="23266">MNDEAARVLVVGRSPSVLEEVVGRLRESGYRADVTNQFGEVLEDYDAGGIDVLVFGGMVPPDTKEFLREEVGRRNASVTVVQGMVGIPGVLAAQVDAATRGSGAAVVEYDETERTVRLELPEDARVTVEAFWMTSWTPPEPGSTSSMVFEGELAAGSREVVLPDRVPGEAAFVVVRVGGDARVFAVGSIPQAVTRMVPKSAADQRLPEVAKVSTRTFS</sequence>
<protein>
    <submittedName>
        <fullName evidence="1">Uncharacterized protein</fullName>
    </submittedName>
</protein>
<evidence type="ECO:0000313" key="1">
    <source>
        <dbReference type="EMBL" id="TKK83101.1"/>
    </source>
</evidence>
<gene>
    <name evidence="1" type="ORF">FDA38_10330</name>
</gene>
<dbReference type="Proteomes" id="UP000305836">
    <property type="component" value="Unassembled WGS sequence"/>
</dbReference>
<keyword evidence="2" id="KW-1185">Reference proteome</keyword>
<proteinExistence type="predicted"/>
<name>A0A4U3M348_9ACTN</name>
<dbReference type="AlphaFoldDB" id="A0A4U3M348"/>
<comment type="caution">
    <text evidence="1">The sequence shown here is derived from an EMBL/GenBank/DDBJ whole genome shotgun (WGS) entry which is preliminary data.</text>
</comment>